<accession>A0AAD4KHT7</accession>
<evidence type="ECO:0000256" key="1">
    <source>
        <dbReference type="SAM" id="MobiDB-lite"/>
    </source>
</evidence>
<feature type="compositionally biased region" description="Basic and acidic residues" evidence="1">
    <location>
        <begin position="9"/>
        <end position="33"/>
    </location>
</feature>
<keyword evidence="3" id="KW-1185">Reference proteome</keyword>
<feature type="region of interest" description="Disordered" evidence="1">
    <location>
        <begin position="1"/>
        <end position="38"/>
    </location>
</feature>
<reference evidence="2" key="1">
    <citation type="submission" date="2021-12" db="EMBL/GenBank/DDBJ databases">
        <title>Convergent genome expansion in fungi linked to evolution of root-endophyte symbiosis.</title>
        <authorList>
            <consortium name="DOE Joint Genome Institute"/>
            <person name="Ke Y.-H."/>
            <person name="Bonito G."/>
            <person name="Liao H.-L."/>
            <person name="Looney B."/>
            <person name="Rojas-Flechas A."/>
            <person name="Nash J."/>
            <person name="Hameed K."/>
            <person name="Schadt C."/>
            <person name="Martin F."/>
            <person name="Crous P.W."/>
            <person name="Miettinen O."/>
            <person name="Magnuson J.K."/>
            <person name="Labbe J."/>
            <person name="Jacobson D."/>
            <person name="Doktycz M.J."/>
            <person name="Veneault-Fourrey C."/>
            <person name="Kuo A."/>
            <person name="Mondo S."/>
            <person name="Calhoun S."/>
            <person name="Riley R."/>
            <person name="Ohm R."/>
            <person name="LaButti K."/>
            <person name="Andreopoulos B."/>
            <person name="Pangilinan J."/>
            <person name="Nolan M."/>
            <person name="Tritt A."/>
            <person name="Clum A."/>
            <person name="Lipzen A."/>
            <person name="Daum C."/>
            <person name="Barry K."/>
            <person name="Grigoriev I.V."/>
            <person name="Vilgalys R."/>
        </authorList>
    </citation>
    <scope>NUCLEOTIDE SEQUENCE</scope>
    <source>
        <strain evidence="2">PMI_201</strain>
    </source>
</reference>
<dbReference type="Proteomes" id="UP001201262">
    <property type="component" value="Unassembled WGS sequence"/>
</dbReference>
<dbReference type="GeneID" id="70244653"/>
<organism evidence="2 3">
    <name type="scientific">Talaromyces proteolyticus</name>
    <dbReference type="NCBI Taxonomy" id="1131652"/>
    <lineage>
        <taxon>Eukaryota</taxon>
        <taxon>Fungi</taxon>
        <taxon>Dikarya</taxon>
        <taxon>Ascomycota</taxon>
        <taxon>Pezizomycotina</taxon>
        <taxon>Eurotiomycetes</taxon>
        <taxon>Eurotiomycetidae</taxon>
        <taxon>Eurotiales</taxon>
        <taxon>Trichocomaceae</taxon>
        <taxon>Talaromyces</taxon>
        <taxon>Talaromyces sect. Bacilispori</taxon>
    </lineage>
</organism>
<feature type="compositionally biased region" description="Polar residues" evidence="1">
    <location>
        <begin position="66"/>
        <end position="93"/>
    </location>
</feature>
<feature type="region of interest" description="Disordered" evidence="1">
    <location>
        <begin position="59"/>
        <end position="94"/>
    </location>
</feature>
<comment type="caution">
    <text evidence="2">The sequence shown here is derived from an EMBL/GenBank/DDBJ whole genome shotgun (WGS) entry which is preliminary data.</text>
</comment>
<dbReference type="EMBL" id="JAJTJA010000010">
    <property type="protein sequence ID" value="KAH8692782.1"/>
    <property type="molecule type" value="Genomic_DNA"/>
</dbReference>
<evidence type="ECO:0000313" key="2">
    <source>
        <dbReference type="EMBL" id="KAH8692782.1"/>
    </source>
</evidence>
<gene>
    <name evidence="2" type="ORF">BGW36DRAFT_362333</name>
</gene>
<protein>
    <submittedName>
        <fullName evidence="2">Uncharacterized protein</fullName>
    </submittedName>
</protein>
<proteinExistence type="predicted"/>
<dbReference type="AlphaFoldDB" id="A0AAD4KHT7"/>
<name>A0AAD4KHT7_9EURO</name>
<sequence length="202" mass="22678">MLASSPRFSMEERKTTAQRDRCEPDHPNTEHHGMAVLTGKSINGDENIIIKVYEVERASSSSSCSTPHSPGNRATKNSNGRISKPQSKPTSPSLALFYPFSEMTSRLYMEPYIDRSTVPALKRLHRQGPLPIVSQKKKVRFSEANIHATTTNYSGNRIREISSSLPPKISPRLILHGPKPPQQDRIVTLMFEGKLIRVVKME</sequence>
<dbReference type="RefSeq" id="XP_046068655.1">
    <property type="nucleotide sequence ID" value="XM_046214366.1"/>
</dbReference>
<evidence type="ECO:0000313" key="3">
    <source>
        <dbReference type="Proteomes" id="UP001201262"/>
    </source>
</evidence>